<sequence length="256" mass="29159">MKQWRALTAIDVEASFKPAGIGFNEKTIVDSSGRKRLNSELWEIGEKVFNALQNDLHPDFQTNYANGHDIAEMFVLEVVDDFMVELHAAGRVNHPGIVDFPSFWKEQSIEYKILKFIEAMEGAAGNVALIPGFEVLKQVMASMILLRLDDAVISEFLDGRDLIENLRDIDLLWRNFNPPSYVAAIEKTALRKRAKTGSSVTSAKYEAERAFVYEWLDKNFKHGAKHSDLALQLEKLVPREYDTILKDITAWKKRKG</sequence>
<comment type="caution">
    <text evidence="1">The sequence shown here is derived from an EMBL/GenBank/DDBJ whole genome shotgun (WGS) entry which is preliminary data.</text>
</comment>
<reference evidence="1" key="1">
    <citation type="submission" date="2019-08" db="EMBL/GenBank/DDBJ databases">
        <authorList>
            <person name="Kucharzyk K."/>
            <person name="Murdoch R.W."/>
            <person name="Higgins S."/>
            <person name="Loffler F."/>
        </authorList>
    </citation>
    <scope>NUCLEOTIDE SEQUENCE</scope>
</reference>
<accession>A0A645CEE7</accession>
<evidence type="ECO:0000313" key="1">
    <source>
        <dbReference type="EMBL" id="MPM75278.1"/>
    </source>
</evidence>
<proteinExistence type="predicted"/>
<protein>
    <submittedName>
        <fullName evidence="1">Uncharacterized protein</fullName>
    </submittedName>
</protein>
<name>A0A645CEE7_9ZZZZ</name>
<dbReference type="EMBL" id="VSSQ01026521">
    <property type="protein sequence ID" value="MPM75278.1"/>
    <property type="molecule type" value="Genomic_DNA"/>
</dbReference>
<dbReference type="AlphaFoldDB" id="A0A645CEE7"/>
<gene>
    <name evidence="1" type="ORF">SDC9_122270</name>
</gene>
<organism evidence="1">
    <name type="scientific">bioreactor metagenome</name>
    <dbReference type="NCBI Taxonomy" id="1076179"/>
    <lineage>
        <taxon>unclassified sequences</taxon>
        <taxon>metagenomes</taxon>
        <taxon>ecological metagenomes</taxon>
    </lineage>
</organism>